<dbReference type="GO" id="GO:0001678">
    <property type="term" value="P:intracellular glucose homeostasis"/>
    <property type="evidence" value="ECO:0007669"/>
    <property type="project" value="InterPro"/>
</dbReference>
<evidence type="ECO:0000256" key="12">
    <source>
        <dbReference type="RuleBase" id="RU362007"/>
    </source>
</evidence>
<keyword evidence="5 12" id="KW-0547">Nucleotide-binding</keyword>
<dbReference type="Proteomes" id="UP000031668">
    <property type="component" value="Unassembled WGS sequence"/>
</dbReference>
<feature type="domain" description="Hexokinase C-terminal" evidence="14">
    <location>
        <begin position="97"/>
        <end position="323"/>
    </location>
</feature>
<keyword evidence="8 12" id="KW-0324">Glycolysis</keyword>
<comment type="catalytic activity">
    <reaction evidence="10">
        <text>D-fructose + ATP = D-fructose 6-phosphate + ADP + H(+)</text>
        <dbReference type="Rhea" id="RHEA:16125"/>
        <dbReference type="ChEBI" id="CHEBI:15378"/>
        <dbReference type="ChEBI" id="CHEBI:30616"/>
        <dbReference type="ChEBI" id="CHEBI:37721"/>
        <dbReference type="ChEBI" id="CHEBI:61527"/>
        <dbReference type="ChEBI" id="CHEBI:456216"/>
        <dbReference type="EC" id="2.7.1.1"/>
    </reaction>
    <physiologicalReaction direction="left-to-right" evidence="10">
        <dbReference type="Rhea" id="RHEA:16126"/>
    </physiologicalReaction>
</comment>
<dbReference type="AlphaFoldDB" id="A0A0C2MH88"/>
<keyword evidence="6 12" id="KW-0418">Kinase</keyword>
<evidence type="ECO:0000256" key="3">
    <source>
        <dbReference type="ARBA" id="ARBA00009225"/>
    </source>
</evidence>
<dbReference type="GO" id="GO:0006096">
    <property type="term" value="P:glycolytic process"/>
    <property type="evidence" value="ECO:0007669"/>
    <property type="project" value="UniProtKB-UniPathway"/>
</dbReference>
<dbReference type="Pfam" id="PF00349">
    <property type="entry name" value="Hexokinase_1"/>
    <property type="match status" value="1"/>
</dbReference>
<evidence type="ECO:0000259" key="14">
    <source>
        <dbReference type="Pfam" id="PF03727"/>
    </source>
</evidence>
<dbReference type="InterPro" id="IPR022673">
    <property type="entry name" value="Hexokinase_C"/>
</dbReference>
<comment type="similarity">
    <text evidence="3 12">Belongs to the hexokinase family.</text>
</comment>
<keyword evidence="16" id="KW-1185">Reference proteome</keyword>
<comment type="catalytic activity">
    <reaction evidence="11">
        <text>D-glucose + ATP = D-glucose 6-phosphate + ADP + H(+)</text>
        <dbReference type="Rhea" id="RHEA:17825"/>
        <dbReference type="ChEBI" id="CHEBI:4167"/>
        <dbReference type="ChEBI" id="CHEBI:15378"/>
        <dbReference type="ChEBI" id="CHEBI:30616"/>
        <dbReference type="ChEBI" id="CHEBI:61548"/>
        <dbReference type="ChEBI" id="CHEBI:456216"/>
        <dbReference type="EC" id="2.7.1.1"/>
    </reaction>
    <physiologicalReaction direction="left-to-right" evidence="11">
        <dbReference type="Rhea" id="RHEA:17826"/>
    </physiologicalReaction>
</comment>
<dbReference type="GO" id="GO:0005524">
    <property type="term" value="F:ATP binding"/>
    <property type="evidence" value="ECO:0007669"/>
    <property type="project" value="UniProtKB-UniRule"/>
</dbReference>
<proteinExistence type="inferred from homology"/>
<evidence type="ECO:0000313" key="15">
    <source>
        <dbReference type="EMBL" id="KII66511.1"/>
    </source>
</evidence>
<dbReference type="GO" id="GO:0004340">
    <property type="term" value="F:glucokinase activity"/>
    <property type="evidence" value="ECO:0007669"/>
    <property type="project" value="TreeGrafter"/>
</dbReference>
<organism evidence="15 16">
    <name type="scientific">Thelohanellus kitauei</name>
    <name type="common">Myxosporean</name>
    <dbReference type="NCBI Taxonomy" id="669202"/>
    <lineage>
        <taxon>Eukaryota</taxon>
        <taxon>Metazoa</taxon>
        <taxon>Cnidaria</taxon>
        <taxon>Myxozoa</taxon>
        <taxon>Myxosporea</taxon>
        <taxon>Bivalvulida</taxon>
        <taxon>Platysporina</taxon>
        <taxon>Myxobolidae</taxon>
        <taxon>Thelohanellus</taxon>
    </lineage>
</organism>
<comment type="pathway">
    <text evidence="1">Carbohydrate degradation; glycolysis; D-glyceraldehyde 3-phosphate and glycerone phosphate from D-glucose: step 1/4.</text>
</comment>
<evidence type="ECO:0000256" key="9">
    <source>
        <dbReference type="ARBA" id="ARBA00044613"/>
    </source>
</evidence>
<feature type="domain" description="Hexokinase N-terminal" evidence="13">
    <location>
        <begin position="19"/>
        <end position="90"/>
    </location>
</feature>
<dbReference type="GO" id="GO:0008865">
    <property type="term" value="F:fructokinase activity"/>
    <property type="evidence" value="ECO:0007669"/>
    <property type="project" value="RHEA"/>
</dbReference>
<dbReference type="GO" id="GO:0005829">
    <property type="term" value="C:cytosol"/>
    <property type="evidence" value="ECO:0007669"/>
    <property type="project" value="TreeGrafter"/>
</dbReference>
<dbReference type="GO" id="GO:0006006">
    <property type="term" value="P:glucose metabolic process"/>
    <property type="evidence" value="ECO:0007669"/>
    <property type="project" value="TreeGrafter"/>
</dbReference>
<dbReference type="EC" id="2.7.1.-" evidence="12"/>
<evidence type="ECO:0000256" key="1">
    <source>
        <dbReference type="ARBA" id="ARBA00004888"/>
    </source>
</evidence>
<dbReference type="InterPro" id="IPR043129">
    <property type="entry name" value="ATPase_NBD"/>
</dbReference>
<dbReference type="UniPathway" id="UPA00109">
    <property type="reaction ID" value="UER00180"/>
</dbReference>
<comment type="pathway">
    <text evidence="2">Carbohydrate metabolism; hexose metabolism.</text>
</comment>
<reference evidence="15 16" key="1">
    <citation type="journal article" date="2014" name="Genome Biol. Evol.">
        <title>The genome of the myxosporean Thelohanellus kitauei shows adaptations to nutrient acquisition within its fish host.</title>
        <authorList>
            <person name="Yang Y."/>
            <person name="Xiong J."/>
            <person name="Zhou Z."/>
            <person name="Huo F."/>
            <person name="Miao W."/>
            <person name="Ran C."/>
            <person name="Liu Y."/>
            <person name="Zhang J."/>
            <person name="Feng J."/>
            <person name="Wang M."/>
            <person name="Wang M."/>
            <person name="Wang L."/>
            <person name="Yao B."/>
        </authorList>
    </citation>
    <scope>NUCLEOTIDE SEQUENCE [LARGE SCALE GENOMIC DNA]</scope>
    <source>
        <strain evidence="15">Wuqing</strain>
    </source>
</reference>
<evidence type="ECO:0000256" key="8">
    <source>
        <dbReference type="ARBA" id="ARBA00023152"/>
    </source>
</evidence>
<sequence length="339" mass="37720">MAQKIAQGFERLIINHPDIKFMGFTFSFPCLQTQLNNGTLIKWTKGYSASDVENHDVVEMLRMACAERGLRIGDFVLTNDTVGTLLYGAYQYPGCSIAVINGTGTNACYIEKTENVNGMENPNGHQTVIINTEWGSFGENGELDKYRLKVDRDVDNASINTGFQTFEKMVSGLYIGEIIRRTIIHAHDQRLIFIDRLPEGLEKENSFPSTWSSKVHNNDWLINKFKKKFSYVLDDRQCDQIVKICDAITMRAARLCAAGLSALVIKTGNYTSPVAADGSLFQRHPHFLGEVQNCLNTTLLENTNVRIERISEGSGIGAALAACIVTNHPELIPNPTPLP</sequence>
<dbReference type="OrthoDB" id="419537at2759"/>
<dbReference type="EMBL" id="JWZT01003512">
    <property type="protein sequence ID" value="KII66511.1"/>
    <property type="molecule type" value="Genomic_DNA"/>
</dbReference>
<dbReference type="Pfam" id="PF03727">
    <property type="entry name" value="Hexokinase_2"/>
    <property type="match status" value="1"/>
</dbReference>
<dbReference type="PANTHER" id="PTHR19443">
    <property type="entry name" value="HEXOKINASE"/>
    <property type="match status" value="1"/>
</dbReference>
<evidence type="ECO:0000259" key="13">
    <source>
        <dbReference type="Pfam" id="PF00349"/>
    </source>
</evidence>
<dbReference type="PANTHER" id="PTHR19443:SF16">
    <property type="entry name" value="HEXOKINASE TYPE 1-RELATED"/>
    <property type="match status" value="1"/>
</dbReference>
<dbReference type="GO" id="GO:0005739">
    <property type="term" value="C:mitochondrion"/>
    <property type="evidence" value="ECO:0007669"/>
    <property type="project" value="TreeGrafter"/>
</dbReference>
<dbReference type="FunFam" id="3.40.367.20:FF:000020">
    <property type="entry name" value="Hexokinase-1"/>
    <property type="match status" value="1"/>
</dbReference>
<name>A0A0C2MH88_THEKT</name>
<dbReference type="SUPFAM" id="SSF53067">
    <property type="entry name" value="Actin-like ATPase domain"/>
    <property type="match status" value="2"/>
</dbReference>
<dbReference type="Gene3D" id="3.30.420.40">
    <property type="match status" value="1"/>
</dbReference>
<dbReference type="GO" id="GO:0005536">
    <property type="term" value="F:D-glucose binding"/>
    <property type="evidence" value="ECO:0007669"/>
    <property type="project" value="InterPro"/>
</dbReference>
<dbReference type="OMA" id="IAMMSHK"/>
<dbReference type="PROSITE" id="PS51748">
    <property type="entry name" value="HEXOKINASE_2"/>
    <property type="match status" value="1"/>
</dbReference>
<comment type="catalytic activity">
    <reaction evidence="9">
        <text>a D-hexose + ATP = a D-hexose 6-phosphate + ADP + H(+)</text>
        <dbReference type="Rhea" id="RHEA:22740"/>
        <dbReference type="ChEBI" id="CHEBI:4194"/>
        <dbReference type="ChEBI" id="CHEBI:15378"/>
        <dbReference type="ChEBI" id="CHEBI:30616"/>
        <dbReference type="ChEBI" id="CHEBI:229467"/>
        <dbReference type="ChEBI" id="CHEBI:456216"/>
        <dbReference type="EC" id="2.7.1.1"/>
    </reaction>
    <physiologicalReaction direction="left-to-right" evidence="9">
        <dbReference type="Rhea" id="RHEA:22741"/>
    </physiologicalReaction>
</comment>
<evidence type="ECO:0000256" key="7">
    <source>
        <dbReference type="ARBA" id="ARBA00022840"/>
    </source>
</evidence>
<comment type="caution">
    <text evidence="15">The sequence shown here is derived from an EMBL/GenBank/DDBJ whole genome shotgun (WGS) entry which is preliminary data.</text>
</comment>
<protein>
    <recommendedName>
        <fullName evidence="12">Phosphotransferase</fullName>
        <ecNumber evidence="12">2.7.1.-</ecNumber>
    </recommendedName>
</protein>
<evidence type="ECO:0000313" key="16">
    <source>
        <dbReference type="Proteomes" id="UP000031668"/>
    </source>
</evidence>
<gene>
    <name evidence="15" type="ORF">RF11_15970</name>
</gene>
<evidence type="ECO:0000256" key="6">
    <source>
        <dbReference type="ARBA" id="ARBA00022777"/>
    </source>
</evidence>
<dbReference type="InterPro" id="IPR022672">
    <property type="entry name" value="Hexokinase_N"/>
</dbReference>
<evidence type="ECO:0000256" key="2">
    <source>
        <dbReference type="ARBA" id="ARBA00005028"/>
    </source>
</evidence>
<evidence type="ECO:0000256" key="4">
    <source>
        <dbReference type="ARBA" id="ARBA00022679"/>
    </source>
</evidence>
<dbReference type="PRINTS" id="PR00475">
    <property type="entry name" value="HEXOKINASE"/>
</dbReference>
<dbReference type="InterPro" id="IPR001312">
    <property type="entry name" value="Hexokinase"/>
</dbReference>
<accession>A0A0C2MH88</accession>
<keyword evidence="7 12" id="KW-0067">ATP-binding</keyword>
<dbReference type="Gene3D" id="3.40.367.20">
    <property type="match status" value="1"/>
</dbReference>
<evidence type="ECO:0000256" key="5">
    <source>
        <dbReference type="ARBA" id="ARBA00022741"/>
    </source>
</evidence>
<evidence type="ECO:0000256" key="11">
    <source>
        <dbReference type="ARBA" id="ARBA00048160"/>
    </source>
</evidence>
<dbReference type="UniPathway" id="UPA00242"/>
<evidence type="ECO:0000256" key="10">
    <source>
        <dbReference type="ARBA" id="ARBA00047905"/>
    </source>
</evidence>
<keyword evidence="4 12" id="KW-0808">Transferase</keyword>